<feature type="compositionally biased region" description="Basic residues" evidence="1">
    <location>
        <begin position="66"/>
        <end position="80"/>
    </location>
</feature>
<proteinExistence type="predicted"/>
<protein>
    <submittedName>
        <fullName evidence="2">Uncharacterized protein</fullName>
    </submittedName>
</protein>
<dbReference type="AlphaFoldDB" id="A0A7J8AEV6"/>
<organism evidence="2 3">
    <name type="scientific">Rhinolophus ferrumequinum</name>
    <name type="common">Greater horseshoe bat</name>
    <dbReference type="NCBI Taxonomy" id="59479"/>
    <lineage>
        <taxon>Eukaryota</taxon>
        <taxon>Metazoa</taxon>
        <taxon>Chordata</taxon>
        <taxon>Craniata</taxon>
        <taxon>Vertebrata</taxon>
        <taxon>Euteleostomi</taxon>
        <taxon>Mammalia</taxon>
        <taxon>Eutheria</taxon>
        <taxon>Laurasiatheria</taxon>
        <taxon>Chiroptera</taxon>
        <taxon>Yinpterochiroptera</taxon>
        <taxon>Rhinolophoidea</taxon>
        <taxon>Rhinolophidae</taxon>
        <taxon>Rhinolophinae</taxon>
        <taxon>Rhinolophus</taxon>
    </lineage>
</organism>
<reference evidence="2 3" key="1">
    <citation type="journal article" date="2020" name="Nature">
        <title>Six reference-quality genomes reveal evolution of bat adaptations.</title>
        <authorList>
            <person name="Jebb D."/>
            <person name="Huang Z."/>
            <person name="Pippel M."/>
            <person name="Hughes G.M."/>
            <person name="Lavrichenko K."/>
            <person name="Devanna P."/>
            <person name="Winkler S."/>
            <person name="Jermiin L.S."/>
            <person name="Skirmuntt E.C."/>
            <person name="Katzourakis A."/>
            <person name="Burkitt-Gray L."/>
            <person name="Ray D.A."/>
            <person name="Sullivan K.A.M."/>
            <person name="Roscito J.G."/>
            <person name="Kirilenko B.M."/>
            <person name="Davalos L.M."/>
            <person name="Corthals A.P."/>
            <person name="Power M.L."/>
            <person name="Jones G."/>
            <person name="Ransome R.D."/>
            <person name="Dechmann D.K.N."/>
            <person name="Locatelli A.G."/>
            <person name="Puechmaille S.J."/>
            <person name="Fedrigo O."/>
            <person name="Jarvis E.D."/>
            <person name="Hiller M."/>
            <person name="Vernes S.C."/>
            <person name="Myers E.W."/>
            <person name="Teeling E.C."/>
        </authorList>
    </citation>
    <scope>NUCLEOTIDE SEQUENCE [LARGE SCALE GENOMIC DNA]</scope>
    <source>
        <strain evidence="2">MRhiFer1</strain>
        <tissue evidence="2">Lung</tissue>
    </source>
</reference>
<name>A0A7J8AEV6_RHIFE</name>
<evidence type="ECO:0000256" key="1">
    <source>
        <dbReference type="SAM" id="MobiDB-lite"/>
    </source>
</evidence>
<gene>
    <name evidence="2" type="ORF">mRhiFer1_008860</name>
</gene>
<sequence>MPSTPKSFKFRCCKANPSAAERGRRGTRARNRCRPAAPPSSLSGPGACGAWPLRRRTSGRVVATPRRPRALSGWRRRGRRQLAPDGDNREVTPTPTPGGRLSPDCPESGVLASPPELRGGGGGGSCESRGSPAEAQ</sequence>
<feature type="region of interest" description="Disordered" evidence="1">
    <location>
        <begin position="16"/>
        <end position="136"/>
    </location>
</feature>
<evidence type="ECO:0000313" key="2">
    <source>
        <dbReference type="EMBL" id="KAF6385032.1"/>
    </source>
</evidence>
<evidence type="ECO:0000313" key="3">
    <source>
        <dbReference type="Proteomes" id="UP000585614"/>
    </source>
</evidence>
<comment type="caution">
    <text evidence="2">The sequence shown here is derived from an EMBL/GenBank/DDBJ whole genome shotgun (WGS) entry which is preliminary data.</text>
</comment>
<feature type="compositionally biased region" description="Low complexity" evidence="1">
    <location>
        <begin position="39"/>
        <end position="50"/>
    </location>
</feature>
<accession>A0A7J8AEV6</accession>
<dbReference type="EMBL" id="JACAGC010000002">
    <property type="protein sequence ID" value="KAF6385032.1"/>
    <property type="molecule type" value="Genomic_DNA"/>
</dbReference>
<dbReference type="Proteomes" id="UP000585614">
    <property type="component" value="Unassembled WGS sequence"/>
</dbReference>